<dbReference type="GeneID" id="65088740"/>
<sequence>MAEKTNKNEFPIEEIDDNSWMTGQVVISRHASKPDGPCWDDGKGAFFTISEAPSPKPSTRPLSDSCPIVELSCGPIYTLAGNFQVGHAYLTINPNIGTPEHITLEKLAEMDLSFKVPKVYYHGVHSDRYYLVCSSFPSGRELLYAWLETDDHDTRSLWVAQIADACLELSKFRGSAITAIDGGILNDHMLTREVGLASDMDYKPEKLRENCSEIGLDCSELAFAFNNIQPLAFTVNNEGLVGIRSWSHAGFVPRDWIGTKVRTNDLMESADICNKLWTKEDKAYWSYYIGVALKEKGFKEFWHEFATWNSKNVERHMEKIGKA</sequence>
<dbReference type="EMBL" id="FCQH01000004">
    <property type="protein sequence ID" value="CVK91338.1"/>
    <property type="molecule type" value="Genomic_DNA"/>
</dbReference>
<name>A0A1L7SXX6_FUSMA</name>
<gene>
    <name evidence="1" type="ORF">FMAN_09481</name>
</gene>
<organism evidence="1 2">
    <name type="scientific">Fusarium mangiferae</name>
    <name type="common">Mango malformation disease fungus</name>
    <dbReference type="NCBI Taxonomy" id="192010"/>
    <lineage>
        <taxon>Eukaryota</taxon>
        <taxon>Fungi</taxon>
        <taxon>Dikarya</taxon>
        <taxon>Ascomycota</taxon>
        <taxon>Pezizomycotina</taxon>
        <taxon>Sordariomycetes</taxon>
        <taxon>Hypocreomycetidae</taxon>
        <taxon>Hypocreales</taxon>
        <taxon>Nectriaceae</taxon>
        <taxon>Fusarium</taxon>
        <taxon>Fusarium fujikuroi species complex</taxon>
    </lineage>
</organism>
<comment type="caution">
    <text evidence="1">The sequence shown here is derived from an EMBL/GenBank/DDBJ whole genome shotgun (WGS) entry which is preliminary data.</text>
</comment>
<dbReference type="Proteomes" id="UP000184255">
    <property type="component" value="Unassembled WGS sequence"/>
</dbReference>
<evidence type="ECO:0000313" key="2">
    <source>
        <dbReference type="Proteomes" id="UP000184255"/>
    </source>
</evidence>
<dbReference type="VEuPathDB" id="FungiDB:FMAN_09481"/>
<dbReference type="RefSeq" id="XP_041681004.1">
    <property type="nucleotide sequence ID" value="XM_041830330.1"/>
</dbReference>
<proteinExistence type="predicted"/>
<dbReference type="AlphaFoldDB" id="A0A1L7SXX6"/>
<keyword evidence="2" id="KW-1185">Reference proteome</keyword>
<reference evidence="2" key="1">
    <citation type="journal article" date="2016" name="Genome Biol. Evol.">
        <title>Comparative 'omics' of the Fusarium fujikuroi species complex highlights differences in genetic potential and metabolite synthesis.</title>
        <authorList>
            <person name="Niehaus E.-M."/>
            <person name="Muensterkoetter M."/>
            <person name="Proctor R.H."/>
            <person name="Brown D.W."/>
            <person name="Sharon A."/>
            <person name="Idan Y."/>
            <person name="Oren-Young L."/>
            <person name="Sieber C.M."/>
            <person name="Novak O."/>
            <person name="Pencik A."/>
            <person name="Tarkowska D."/>
            <person name="Hromadova K."/>
            <person name="Freeman S."/>
            <person name="Maymon M."/>
            <person name="Elazar M."/>
            <person name="Youssef S.A."/>
            <person name="El-Shabrawy E.S.M."/>
            <person name="Shalaby A.B.A."/>
            <person name="Houterman P."/>
            <person name="Brock N.L."/>
            <person name="Burkhardt I."/>
            <person name="Tsavkelova E.A."/>
            <person name="Dickschat J.S."/>
            <person name="Galuszka P."/>
            <person name="Gueldener U."/>
            <person name="Tudzynski B."/>
        </authorList>
    </citation>
    <scope>NUCLEOTIDE SEQUENCE [LARGE SCALE GENOMIC DNA]</scope>
    <source>
        <strain evidence="2">MRC7560</strain>
    </source>
</reference>
<accession>A0A1L7SXX6</accession>
<evidence type="ECO:0000313" key="1">
    <source>
        <dbReference type="EMBL" id="CVK91338.1"/>
    </source>
</evidence>
<evidence type="ECO:0008006" key="3">
    <source>
        <dbReference type="Google" id="ProtNLM"/>
    </source>
</evidence>
<protein>
    <recommendedName>
        <fullName evidence="3">Aminoglycoside phosphotransferase domain-containing protein</fullName>
    </recommendedName>
</protein>